<sequence>MFLGRLKSLMHRLTDSTVFADVFAPVERALTRVRTASAIGRTLNMADFIALGVLRHLQGMTTLREQVQALWHPEANAEARLPLARSTWSDALASSARGAVLEGVVAALVEDAKQILPDRLAGIPGLGTRPVRATDGTYFLESAHYRRRTPAEGGQDNPKGHAALPFFNLRLGMVEAVHIETRSRHEVRMLRDYDQQPQALTRARRALAV</sequence>
<dbReference type="EMBL" id="CP003051">
    <property type="protein sequence ID" value="AGA89832.1"/>
    <property type="molecule type" value="Genomic_DNA"/>
</dbReference>
<reference evidence="1 2" key="1">
    <citation type="submission" date="2011-09" db="EMBL/GenBank/DDBJ databases">
        <title>Complete sequence of chromosome of Thioflavicoccus mobilis 8321.</title>
        <authorList>
            <consortium name="US DOE Joint Genome Institute"/>
            <person name="Lucas S."/>
            <person name="Han J."/>
            <person name="Lapidus A."/>
            <person name="Cheng J.-F."/>
            <person name="Goodwin L."/>
            <person name="Pitluck S."/>
            <person name="Peters L."/>
            <person name="Ovchinnikova G."/>
            <person name="Lu M."/>
            <person name="Detter J.C."/>
            <person name="Han C."/>
            <person name="Tapia R."/>
            <person name="Land M."/>
            <person name="Hauser L."/>
            <person name="Kyrpides N."/>
            <person name="Ivanova N."/>
            <person name="Pagani I."/>
            <person name="Vogl K."/>
            <person name="Liu Z."/>
            <person name="Imhoff J."/>
            <person name="Thiel V."/>
            <person name="Frigaard N.-U."/>
            <person name="Bryant D."/>
            <person name="Woyke T."/>
        </authorList>
    </citation>
    <scope>NUCLEOTIDE SEQUENCE [LARGE SCALE GENOMIC DNA]</scope>
    <source>
        <strain evidence="1 2">8321</strain>
    </source>
</reference>
<dbReference type="AlphaFoldDB" id="L0GVH0"/>
<evidence type="ECO:0000313" key="1">
    <source>
        <dbReference type="EMBL" id="AGA89832.1"/>
    </source>
</evidence>
<evidence type="ECO:0008006" key="3">
    <source>
        <dbReference type="Google" id="ProtNLM"/>
    </source>
</evidence>
<name>L0GVH0_9GAMM</name>
<organism evidence="1 2">
    <name type="scientific">Thioflavicoccus mobilis 8321</name>
    <dbReference type="NCBI Taxonomy" id="765912"/>
    <lineage>
        <taxon>Bacteria</taxon>
        <taxon>Pseudomonadati</taxon>
        <taxon>Pseudomonadota</taxon>
        <taxon>Gammaproteobacteria</taxon>
        <taxon>Chromatiales</taxon>
        <taxon>Chromatiaceae</taxon>
        <taxon>Thioflavicoccus</taxon>
    </lineage>
</organism>
<dbReference type="eggNOG" id="ENOG502ZITJ">
    <property type="taxonomic scope" value="Bacteria"/>
</dbReference>
<evidence type="ECO:0000313" key="2">
    <source>
        <dbReference type="Proteomes" id="UP000010816"/>
    </source>
</evidence>
<dbReference type="PATRIC" id="fig|765912.4.peg.983"/>
<dbReference type="HOGENOM" id="CLU_1314900_0_0_6"/>
<proteinExistence type="predicted"/>
<accession>L0GVH0</accession>
<keyword evidence="2" id="KW-1185">Reference proteome</keyword>
<dbReference type="KEGG" id="tmb:Thimo_1015"/>
<dbReference type="Proteomes" id="UP000010816">
    <property type="component" value="Chromosome"/>
</dbReference>
<gene>
    <name evidence="1" type="ORF">Thimo_1015</name>
</gene>
<protein>
    <recommendedName>
        <fullName evidence="3">Transposase</fullName>
    </recommendedName>
</protein>